<evidence type="ECO:0000259" key="6">
    <source>
        <dbReference type="Pfam" id="PF00561"/>
    </source>
</evidence>
<feature type="domain" description="AB hydrolase-1" evidence="6">
    <location>
        <begin position="95"/>
        <end position="274"/>
    </location>
</feature>
<keyword evidence="3 8" id="KW-0378">Hydrolase</keyword>
<gene>
    <name evidence="8" type="ORF">AC230_11905</name>
</gene>
<dbReference type="RefSeq" id="WP_049716101.1">
    <property type="nucleotide sequence ID" value="NZ_LFXA01000007.1"/>
</dbReference>
<dbReference type="PANTHER" id="PTHR43248:SF29">
    <property type="entry name" value="TRIPEPTIDYL AMINOPEPTIDASE"/>
    <property type="match status" value="1"/>
</dbReference>
<keyword evidence="9" id="KW-1185">Reference proteome</keyword>
<dbReference type="Gene3D" id="3.40.50.1820">
    <property type="entry name" value="alpha/beta hydrolase"/>
    <property type="match status" value="1"/>
</dbReference>
<dbReference type="Pfam" id="PF08386">
    <property type="entry name" value="Abhydrolase_4"/>
    <property type="match status" value="1"/>
</dbReference>
<evidence type="ECO:0000256" key="2">
    <source>
        <dbReference type="ARBA" id="ARBA00022729"/>
    </source>
</evidence>
<accession>A0A0K9XHW8</accession>
<dbReference type="GO" id="GO:0016787">
    <property type="term" value="F:hydrolase activity"/>
    <property type="evidence" value="ECO:0007669"/>
    <property type="project" value="UniProtKB-KW"/>
</dbReference>
<feature type="chain" id="PRO_5005532520" evidence="5">
    <location>
        <begin position="28"/>
        <end position="528"/>
    </location>
</feature>
<sequence>MRNGRIASLLAAGVAAAFVSTLTPAVAASPAGAADPLRPYTQQKVRWQRCDPKKPAGFQCATLKVPLDYGKPGGRTLDIAVSRLKAGSARERRGVLLLNPGGPGGPGLDMPVDAAEEFPGKVRRRYDLVGFDPRGVGRSSPVSCGLTDDEQRTERPYHAATFAKDVRWARSVADKCRARAGDTLRHITTRNTARDMDVIRAVLGEKKISYLGYSYGTYLGAVYTQMFPRRTDRFVLDSAVDPARVWRGMFQVWAEGTEPAFTRWSEWTARRNATYRLGRSPAEVRKVFRDLVARADRRPIPFEGEKLTGDDLRARRAVFFYAKPAAEWVAGLKKAAEGGKPAASPGAPGRSTTPRPPAFGPSVPSVPSDNSSASFWAVVCGDTRNWPRDPEQYRRDAVRDKARYPLYGDFASMIKPCAFWKPGSEPATTVNNKTGVLILQNEWDSQTPRVSGEGMHRALRGSRMVTVAGGEGHGVYGTKSCADEHATAYLTTGRLPARDLTCRTPAARKPLRLPVAAPPGVPEADLTR</sequence>
<comment type="similarity">
    <text evidence="1">Belongs to the peptidase S33 family.</text>
</comment>
<dbReference type="Pfam" id="PF00561">
    <property type="entry name" value="Abhydrolase_1"/>
    <property type="match status" value="1"/>
</dbReference>
<feature type="signal peptide" evidence="5">
    <location>
        <begin position="1"/>
        <end position="27"/>
    </location>
</feature>
<evidence type="ECO:0000256" key="3">
    <source>
        <dbReference type="ARBA" id="ARBA00022801"/>
    </source>
</evidence>
<dbReference type="STRING" id="1678637.AC230_11905"/>
<dbReference type="InterPro" id="IPR000073">
    <property type="entry name" value="AB_hydrolase_1"/>
</dbReference>
<evidence type="ECO:0000313" key="8">
    <source>
        <dbReference type="EMBL" id="KNB52247.1"/>
    </source>
</evidence>
<evidence type="ECO:0000256" key="1">
    <source>
        <dbReference type="ARBA" id="ARBA00010088"/>
    </source>
</evidence>
<feature type="domain" description="Peptidase S33 tripeptidyl aminopeptidase-like C-terminal" evidence="7">
    <location>
        <begin position="409"/>
        <end position="502"/>
    </location>
</feature>
<dbReference type="EMBL" id="LFXA01000007">
    <property type="protein sequence ID" value="KNB52247.1"/>
    <property type="molecule type" value="Genomic_DNA"/>
</dbReference>
<feature type="compositionally biased region" description="Low complexity" evidence="4">
    <location>
        <begin position="361"/>
        <end position="370"/>
    </location>
</feature>
<dbReference type="ESTHER" id="9actn-a0a0k9xhw8">
    <property type="family name" value="Tiancimycin-TnmK-Tripeptidase-HIP"/>
</dbReference>
<feature type="region of interest" description="Disordered" evidence="4">
    <location>
        <begin position="337"/>
        <end position="370"/>
    </location>
</feature>
<dbReference type="InterPro" id="IPR029058">
    <property type="entry name" value="AB_hydrolase_fold"/>
</dbReference>
<evidence type="ECO:0000256" key="4">
    <source>
        <dbReference type="SAM" id="MobiDB-lite"/>
    </source>
</evidence>
<feature type="region of interest" description="Disordered" evidence="4">
    <location>
        <begin position="507"/>
        <end position="528"/>
    </location>
</feature>
<proteinExistence type="inferred from homology"/>
<dbReference type="AlphaFoldDB" id="A0A0K9XHW8"/>
<evidence type="ECO:0000256" key="5">
    <source>
        <dbReference type="SAM" id="SignalP"/>
    </source>
</evidence>
<dbReference type="InterPro" id="IPR051601">
    <property type="entry name" value="Serine_prot/Carboxylest_S33"/>
</dbReference>
<feature type="compositionally biased region" description="Low complexity" evidence="4">
    <location>
        <begin position="337"/>
        <end position="349"/>
    </location>
</feature>
<dbReference type="Proteomes" id="UP000037288">
    <property type="component" value="Unassembled WGS sequence"/>
</dbReference>
<dbReference type="SUPFAM" id="SSF53474">
    <property type="entry name" value="alpha/beta-Hydrolases"/>
    <property type="match status" value="1"/>
</dbReference>
<name>A0A0K9XHW8_9ACTN</name>
<keyword evidence="2 5" id="KW-0732">Signal</keyword>
<dbReference type="InterPro" id="IPR013595">
    <property type="entry name" value="Pept_S33_TAP-like_C"/>
</dbReference>
<organism evidence="8 9">
    <name type="scientific">Streptomyces caatingaensis</name>
    <dbReference type="NCBI Taxonomy" id="1678637"/>
    <lineage>
        <taxon>Bacteria</taxon>
        <taxon>Bacillati</taxon>
        <taxon>Actinomycetota</taxon>
        <taxon>Actinomycetes</taxon>
        <taxon>Kitasatosporales</taxon>
        <taxon>Streptomycetaceae</taxon>
        <taxon>Streptomyces</taxon>
    </lineage>
</organism>
<reference evidence="9" key="1">
    <citation type="submission" date="2015-07" db="EMBL/GenBank/DDBJ databases">
        <title>Draft genome sequence of Streptomyces sp. CMAA 1322, a bacterium isolated from Caatinga biome, from dry forest semiarid of Brazil.</title>
        <authorList>
            <person name="Santos S.N."/>
            <person name="Gacesa R."/>
            <person name="Taketani R.G."/>
            <person name="Long P.F."/>
            <person name="Melo I.S."/>
        </authorList>
    </citation>
    <scope>NUCLEOTIDE SEQUENCE [LARGE SCALE GENOMIC DNA]</scope>
    <source>
        <strain evidence="9">CMAA 1322</strain>
    </source>
</reference>
<evidence type="ECO:0000259" key="7">
    <source>
        <dbReference type="Pfam" id="PF08386"/>
    </source>
</evidence>
<comment type="caution">
    <text evidence="8">The sequence shown here is derived from an EMBL/GenBank/DDBJ whole genome shotgun (WGS) entry which is preliminary data.</text>
</comment>
<dbReference type="OrthoDB" id="4447445at2"/>
<evidence type="ECO:0000313" key="9">
    <source>
        <dbReference type="Proteomes" id="UP000037288"/>
    </source>
</evidence>
<dbReference type="PANTHER" id="PTHR43248">
    <property type="entry name" value="2-SUCCINYL-6-HYDROXY-2,4-CYCLOHEXADIENE-1-CARBOXYLATE SYNTHASE"/>
    <property type="match status" value="1"/>
</dbReference>
<protein>
    <submittedName>
        <fullName evidence="8">Hydrolase</fullName>
    </submittedName>
</protein>
<dbReference type="PATRIC" id="fig|1678637.3.peg.2572"/>